<dbReference type="GO" id="GO:0020037">
    <property type="term" value="F:heme binding"/>
    <property type="evidence" value="ECO:0007669"/>
    <property type="project" value="InterPro"/>
</dbReference>
<proteinExistence type="predicted"/>
<protein>
    <recommendedName>
        <fullName evidence="4">Cytochrome c domain-containing protein</fullName>
    </recommendedName>
</protein>
<reference evidence="5 6" key="1">
    <citation type="submission" date="2017-03" db="EMBL/GenBank/DDBJ databases">
        <title>New species Polynucleobacter sp. MWH-EgelM1-30-B4.</title>
        <authorList>
            <person name="Hahn M.W."/>
        </authorList>
    </citation>
    <scope>NUCLEOTIDE SEQUENCE [LARGE SCALE GENOMIC DNA]</scope>
    <source>
        <strain evidence="5 6">MWH-EgelM1-30-B4</strain>
    </source>
</reference>
<evidence type="ECO:0000313" key="6">
    <source>
        <dbReference type="Proteomes" id="UP000196880"/>
    </source>
</evidence>
<evidence type="ECO:0000313" key="5">
    <source>
        <dbReference type="EMBL" id="OWF65179.1"/>
    </source>
</evidence>
<keyword evidence="2" id="KW-0479">Metal-binding</keyword>
<dbReference type="Gene3D" id="1.10.760.10">
    <property type="entry name" value="Cytochrome c-like domain"/>
    <property type="match status" value="1"/>
</dbReference>
<dbReference type="GO" id="GO:0046872">
    <property type="term" value="F:metal ion binding"/>
    <property type="evidence" value="ECO:0007669"/>
    <property type="project" value="UniProtKB-KW"/>
</dbReference>
<organism evidence="5 6">
    <name type="scientific">Polynucleobacter hirudinilacicola</name>
    <dbReference type="NCBI Taxonomy" id="1743166"/>
    <lineage>
        <taxon>Bacteria</taxon>
        <taxon>Pseudomonadati</taxon>
        <taxon>Pseudomonadota</taxon>
        <taxon>Betaproteobacteria</taxon>
        <taxon>Burkholderiales</taxon>
        <taxon>Burkholderiaceae</taxon>
        <taxon>Polynucleobacter</taxon>
    </lineage>
</organism>
<dbReference type="EMBL" id="NAIA01000003">
    <property type="protein sequence ID" value="OWF65179.1"/>
    <property type="molecule type" value="Genomic_DNA"/>
</dbReference>
<dbReference type="SUPFAM" id="SSF46626">
    <property type="entry name" value="Cytochrome c"/>
    <property type="match status" value="1"/>
</dbReference>
<evidence type="ECO:0000256" key="3">
    <source>
        <dbReference type="ARBA" id="ARBA00023004"/>
    </source>
</evidence>
<dbReference type="AlphaFoldDB" id="A0A210RVZ7"/>
<evidence type="ECO:0000259" key="4">
    <source>
        <dbReference type="Pfam" id="PF00034"/>
    </source>
</evidence>
<evidence type="ECO:0000256" key="2">
    <source>
        <dbReference type="ARBA" id="ARBA00022723"/>
    </source>
</evidence>
<dbReference type="GO" id="GO:0009055">
    <property type="term" value="F:electron transfer activity"/>
    <property type="evidence" value="ECO:0007669"/>
    <property type="project" value="InterPro"/>
</dbReference>
<dbReference type="Pfam" id="PF00034">
    <property type="entry name" value="Cytochrom_C"/>
    <property type="match status" value="1"/>
</dbReference>
<sequence length="114" mass="12792">MKWWHTATRLDLTLKTPHALLLAFLVLIAGTAHGNRQLAVRNGCMSCHADTELDAPPWPELATQYEKYRGQPDAASIQGEKLRQGKFFKNVKAHRKLSPTNAAEIMQWIIDGAN</sequence>
<dbReference type="InterPro" id="IPR009056">
    <property type="entry name" value="Cyt_c-like_dom"/>
</dbReference>
<evidence type="ECO:0000256" key="1">
    <source>
        <dbReference type="ARBA" id="ARBA00022617"/>
    </source>
</evidence>
<dbReference type="Proteomes" id="UP000196880">
    <property type="component" value="Unassembled WGS sequence"/>
</dbReference>
<comment type="caution">
    <text evidence="5">The sequence shown here is derived from an EMBL/GenBank/DDBJ whole genome shotgun (WGS) entry which is preliminary data.</text>
</comment>
<keyword evidence="1" id="KW-0349">Heme</keyword>
<gene>
    <name evidence="5" type="ORF">B6A14_05035</name>
</gene>
<keyword evidence="6" id="KW-1185">Reference proteome</keyword>
<name>A0A210RVZ7_9BURK</name>
<dbReference type="InterPro" id="IPR036909">
    <property type="entry name" value="Cyt_c-like_dom_sf"/>
</dbReference>
<feature type="domain" description="Cytochrome c" evidence="4">
    <location>
        <begin position="37"/>
        <end position="107"/>
    </location>
</feature>
<keyword evidence="3" id="KW-0408">Iron</keyword>
<accession>A0A210RVZ7</accession>